<proteinExistence type="predicted"/>
<protein>
    <submittedName>
        <fullName evidence="2">Membrane protein</fullName>
    </submittedName>
</protein>
<dbReference type="Proteomes" id="UP000414136">
    <property type="component" value="Unassembled WGS sequence"/>
</dbReference>
<evidence type="ECO:0000313" key="3">
    <source>
        <dbReference type="Proteomes" id="UP000414136"/>
    </source>
</evidence>
<evidence type="ECO:0000313" key="2">
    <source>
        <dbReference type="EMBL" id="VVE72665.1"/>
    </source>
</evidence>
<evidence type="ECO:0000256" key="1">
    <source>
        <dbReference type="SAM" id="Phobius"/>
    </source>
</evidence>
<feature type="transmembrane region" description="Helical" evidence="1">
    <location>
        <begin position="39"/>
        <end position="64"/>
    </location>
</feature>
<dbReference type="RefSeq" id="WP_246190357.1">
    <property type="nucleotide sequence ID" value="NZ_CABPSQ010000010.1"/>
</dbReference>
<dbReference type="AlphaFoldDB" id="A0A5E5AJB9"/>
<keyword evidence="1" id="KW-0812">Transmembrane</keyword>
<dbReference type="EMBL" id="CABPSQ010000010">
    <property type="protein sequence ID" value="VVE72665.1"/>
    <property type="molecule type" value="Genomic_DNA"/>
</dbReference>
<keyword evidence="1" id="KW-0472">Membrane</keyword>
<keyword evidence="3" id="KW-1185">Reference proteome</keyword>
<feature type="transmembrane region" description="Helical" evidence="1">
    <location>
        <begin position="84"/>
        <end position="117"/>
    </location>
</feature>
<sequence>MNDPHSAGSTGHPYTVNTPNIVNAPTEEQERALRKLTHVLYALYALFWLTGGVTAIVAIIINYVKRDDTTGTLYASHFTWQIRTFWWSVVWAVLGVALAVVFIGFAILWVLGIWTLYRIVKGWLYLNDSKPMYATRA</sequence>
<accession>A0A5E5AJB9</accession>
<gene>
    <name evidence="2" type="ORF">PCA31118_04270</name>
</gene>
<name>A0A5E5AJB9_9BURK</name>
<keyword evidence="1" id="KW-1133">Transmembrane helix</keyword>
<organism evidence="2 3">
    <name type="scientific">Pandoraea captiosa</name>
    <dbReference type="NCBI Taxonomy" id="2508302"/>
    <lineage>
        <taxon>Bacteria</taxon>
        <taxon>Pseudomonadati</taxon>
        <taxon>Pseudomonadota</taxon>
        <taxon>Betaproteobacteria</taxon>
        <taxon>Burkholderiales</taxon>
        <taxon>Burkholderiaceae</taxon>
        <taxon>Pandoraea</taxon>
    </lineage>
</organism>
<reference evidence="2 3" key="1">
    <citation type="submission" date="2019-08" db="EMBL/GenBank/DDBJ databases">
        <authorList>
            <person name="Peeters C."/>
        </authorList>
    </citation>
    <scope>NUCLEOTIDE SEQUENCE [LARGE SCALE GENOMIC DNA]</scope>
    <source>
        <strain evidence="2 3">LMG 31118</strain>
    </source>
</reference>